<dbReference type="InterPro" id="IPR018211">
    <property type="entry name" value="ADH_Fe_CS"/>
</dbReference>
<evidence type="ECO:0000256" key="3">
    <source>
        <dbReference type="ARBA" id="ARBA00013182"/>
    </source>
</evidence>
<dbReference type="AlphaFoldDB" id="A0A0A3J0Q3"/>
<dbReference type="InterPro" id="IPR039697">
    <property type="entry name" value="Alcohol_dehydrogenase_Fe"/>
</dbReference>
<evidence type="ECO:0000256" key="5">
    <source>
        <dbReference type="ARBA" id="ARBA00023002"/>
    </source>
</evidence>
<gene>
    <name evidence="9" type="ORF">CD30_10380</name>
</gene>
<evidence type="ECO:0000313" key="9">
    <source>
        <dbReference type="EMBL" id="KGR90604.1"/>
    </source>
</evidence>
<dbReference type="PANTHER" id="PTHR11496">
    <property type="entry name" value="ALCOHOL DEHYDROGENASE"/>
    <property type="match status" value="1"/>
</dbReference>
<proteinExistence type="inferred from homology"/>
<dbReference type="Pfam" id="PF00465">
    <property type="entry name" value="Fe-ADH"/>
    <property type="match status" value="1"/>
</dbReference>
<feature type="domain" description="Fe-containing alcohol dehydrogenase-like C-terminal" evidence="8">
    <location>
        <begin position="188"/>
        <end position="398"/>
    </location>
</feature>
<comment type="caution">
    <text evidence="9">The sequence shown here is derived from an EMBL/GenBank/DDBJ whole genome shotgun (WGS) entry which is preliminary data.</text>
</comment>
<dbReference type="Pfam" id="PF25137">
    <property type="entry name" value="ADH_Fe_C"/>
    <property type="match status" value="1"/>
</dbReference>
<dbReference type="Gene3D" id="3.40.50.1970">
    <property type="match status" value="1"/>
</dbReference>
<accession>A0A0A3J0Q3</accession>
<protein>
    <recommendedName>
        <fullName evidence="3">hydroxyacid-oxoacid transhydrogenase</fullName>
        <ecNumber evidence="3">1.1.99.24</ecNumber>
    </recommendedName>
</protein>
<dbReference type="EC" id="1.1.99.24" evidence="3"/>
<sequence length="398" mass="44407">MKTYWQYNFPGNIYFGENSLDELKNIYATMNNQKTLVITDNGIKNSGILDVLKEKLDTFEIPYEIFDQAKPEPTVKDVEEVLNVYRNKDIDILIGLGGGSCIDLAKMIAFMLKTDHPISYFYENKIDFKAATIIAIPTTAGTGSEVTGVAVVNDEERNLKVGISSNYLKPNFAILDPQLTVGMPPRVTACSGIDALVHAVEAFTSKNYNEFEKDYQADFRGSTVLSNLFAEEAIKLITSSLVAAFKDGKDIKARSNMLLGSLLAGLAFSNSGTSISHAMAYAIGGRVHSPHGEITGLMLPYTVKYNYQSNLEKFNKLYDMCLPNDNSTSVEEKENKLFEYFIQLLNSINLPTKLSEIKVQETDLKPMTLETLGIARLMNMNPRKATEETLYEVFKEAY</sequence>
<comment type="catalytic activity">
    <reaction evidence="1">
        <text>(S)-3-hydroxybutanoate + 2-oxoglutarate = (R)-2-hydroxyglutarate + acetoacetate</text>
        <dbReference type="Rhea" id="RHEA:23048"/>
        <dbReference type="ChEBI" id="CHEBI:11047"/>
        <dbReference type="ChEBI" id="CHEBI:13705"/>
        <dbReference type="ChEBI" id="CHEBI:15801"/>
        <dbReference type="ChEBI" id="CHEBI:16810"/>
        <dbReference type="EC" id="1.1.99.24"/>
    </reaction>
</comment>
<dbReference type="SUPFAM" id="SSF56796">
    <property type="entry name" value="Dehydroquinate synthase-like"/>
    <property type="match status" value="1"/>
</dbReference>
<evidence type="ECO:0000259" key="7">
    <source>
        <dbReference type="Pfam" id="PF00465"/>
    </source>
</evidence>
<reference evidence="9 10" key="1">
    <citation type="submission" date="2014-02" db="EMBL/GenBank/DDBJ databases">
        <title>Draft genome sequence of Lysinibacillus massiliensis CCUG 49529.</title>
        <authorList>
            <person name="Zhang F."/>
            <person name="Wang G."/>
            <person name="Zhang L."/>
        </authorList>
    </citation>
    <scope>NUCLEOTIDE SEQUENCE [LARGE SCALE GENOMIC DNA]</scope>
    <source>
        <strain evidence="9 10">CCUG 49529</strain>
    </source>
</reference>
<evidence type="ECO:0000256" key="4">
    <source>
        <dbReference type="ARBA" id="ARBA00022946"/>
    </source>
</evidence>
<dbReference type="eggNOG" id="COG1454">
    <property type="taxonomic scope" value="Bacteria"/>
</dbReference>
<dbReference type="RefSeq" id="WP_036176191.1">
    <property type="nucleotide sequence ID" value="NZ_AVCZ01000016.1"/>
</dbReference>
<dbReference type="InterPro" id="IPR001670">
    <property type="entry name" value="ADH_Fe/GldA"/>
</dbReference>
<dbReference type="EMBL" id="JPVQ01000016">
    <property type="protein sequence ID" value="KGR90604.1"/>
    <property type="molecule type" value="Genomic_DNA"/>
</dbReference>
<keyword evidence="10" id="KW-1185">Reference proteome</keyword>
<keyword evidence="5" id="KW-0560">Oxidoreductase</keyword>
<dbReference type="Proteomes" id="UP000030595">
    <property type="component" value="Unassembled WGS sequence"/>
</dbReference>
<dbReference type="GO" id="GO:0046872">
    <property type="term" value="F:metal ion binding"/>
    <property type="evidence" value="ECO:0007669"/>
    <property type="project" value="InterPro"/>
</dbReference>
<evidence type="ECO:0000313" key="10">
    <source>
        <dbReference type="Proteomes" id="UP000030595"/>
    </source>
</evidence>
<evidence type="ECO:0000259" key="8">
    <source>
        <dbReference type="Pfam" id="PF25137"/>
    </source>
</evidence>
<name>A0A0A3J0Q3_9BACL</name>
<evidence type="ECO:0000256" key="2">
    <source>
        <dbReference type="ARBA" id="ARBA00010005"/>
    </source>
</evidence>
<keyword evidence="4" id="KW-0809">Transit peptide</keyword>
<organism evidence="9 10">
    <name type="scientific">Ureibacillus massiliensis 4400831 = CIP 108448 = CCUG 49529</name>
    <dbReference type="NCBI Taxonomy" id="1211035"/>
    <lineage>
        <taxon>Bacteria</taxon>
        <taxon>Bacillati</taxon>
        <taxon>Bacillota</taxon>
        <taxon>Bacilli</taxon>
        <taxon>Bacillales</taxon>
        <taxon>Caryophanaceae</taxon>
        <taxon>Ureibacillus</taxon>
    </lineage>
</organism>
<comment type="similarity">
    <text evidence="2">Belongs to the iron-containing alcohol dehydrogenase family. Hydroxyacid-oxoacid transhydrogenase subfamily.</text>
</comment>
<dbReference type="CDD" id="cd08190">
    <property type="entry name" value="HOT"/>
    <property type="match status" value="1"/>
</dbReference>
<dbReference type="InterPro" id="IPR056798">
    <property type="entry name" value="ADH_Fe_C"/>
</dbReference>
<feature type="domain" description="Alcohol dehydrogenase iron-type/glycerol dehydrogenase GldA" evidence="7">
    <location>
        <begin position="10"/>
        <end position="177"/>
    </location>
</feature>
<dbReference type="Gene3D" id="1.20.1090.10">
    <property type="entry name" value="Dehydroquinate synthase-like - alpha domain"/>
    <property type="match status" value="1"/>
</dbReference>
<dbReference type="FunFam" id="3.40.50.1970:FF:000003">
    <property type="entry name" value="Alcohol dehydrogenase, iron-containing"/>
    <property type="match status" value="1"/>
</dbReference>
<dbReference type="GO" id="GO:0004022">
    <property type="term" value="F:alcohol dehydrogenase (NAD+) activity"/>
    <property type="evidence" value="ECO:0007669"/>
    <property type="project" value="InterPro"/>
</dbReference>
<comment type="catalytic activity">
    <reaction evidence="6">
        <text>4-hydroxybutanoate + 2-oxoglutarate = (R)-2-hydroxyglutarate + succinate semialdehyde</text>
        <dbReference type="Rhea" id="RHEA:24734"/>
        <dbReference type="ChEBI" id="CHEBI:15801"/>
        <dbReference type="ChEBI" id="CHEBI:16724"/>
        <dbReference type="ChEBI" id="CHEBI:16810"/>
        <dbReference type="ChEBI" id="CHEBI:57706"/>
        <dbReference type="EC" id="1.1.99.24"/>
    </reaction>
</comment>
<dbReference type="PROSITE" id="PS00913">
    <property type="entry name" value="ADH_IRON_1"/>
    <property type="match status" value="1"/>
</dbReference>
<dbReference type="PANTHER" id="PTHR11496:SF83">
    <property type="entry name" value="HYDROXYACID-OXOACID TRANSHYDROGENASE, MITOCHONDRIAL"/>
    <property type="match status" value="1"/>
</dbReference>
<evidence type="ECO:0000256" key="1">
    <source>
        <dbReference type="ARBA" id="ARBA00000813"/>
    </source>
</evidence>
<dbReference type="GO" id="GO:0047988">
    <property type="term" value="F:hydroxyacid-oxoacid transhydrogenase activity"/>
    <property type="evidence" value="ECO:0007669"/>
    <property type="project" value="UniProtKB-EC"/>
</dbReference>
<evidence type="ECO:0000256" key="6">
    <source>
        <dbReference type="ARBA" id="ARBA00049496"/>
    </source>
</evidence>
<dbReference type="InterPro" id="IPR042157">
    <property type="entry name" value="HOT"/>
</dbReference>